<sequence>MILDLPLNITIDLGIVILGVLFYAGGLVTVMALRRFREAAKRDDNSYHADDAVVEAVVLEYTRRLKDYDRVIAEMRTKLDIVEVKTQALVQQPHVMVQQQPSSPMSQQQAPHAQSVSEPVTVTQHPPAVTTTVAVEVEDGSGGQSNNGTIDYILKLLVERPRTSREVQHAIGRTREHTARLMKKLHESGLVSRDVNSKPFRYNITEAGRTRLTKERPSAAQAPKIQQA</sequence>
<organism evidence="3 4">
    <name type="scientific">Candidatus Nitrososphaera evergladensis SR1</name>
    <dbReference type="NCBI Taxonomy" id="1459636"/>
    <lineage>
        <taxon>Archaea</taxon>
        <taxon>Nitrososphaerota</taxon>
        <taxon>Nitrososphaeria</taxon>
        <taxon>Nitrososphaerales</taxon>
        <taxon>Nitrososphaeraceae</taxon>
        <taxon>Nitrososphaera</taxon>
    </lineage>
</organism>
<dbReference type="Proteomes" id="UP000028194">
    <property type="component" value="Chromosome"/>
</dbReference>
<gene>
    <name evidence="3" type="ORF">NTE_00082</name>
</gene>
<keyword evidence="2" id="KW-1133">Transmembrane helix</keyword>
<dbReference type="STRING" id="1459636.NTE_00082"/>
<dbReference type="Gene3D" id="1.10.10.10">
    <property type="entry name" value="Winged helix-like DNA-binding domain superfamily/Winged helix DNA-binding domain"/>
    <property type="match status" value="1"/>
</dbReference>
<dbReference type="InterPro" id="IPR036388">
    <property type="entry name" value="WH-like_DNA-bd_sf"/>
</dbReference>
<evidence type="ECO:0000313" key="3">
    <source>
        <dbReference type="EMBL" id="AIF82166.1"/>
    </source>
</evidence>
<keyword evidence="2" id="KW-0812">Transmembrane</keyword>
<protein>
    <recommendedName>
        <fullName evidence="5">HTH marR-type domain-containing protein</fullName>
    </recommendedName>
</protein>
<dbReference type="KEGG" id="nev:NTE_00082"/>
<accession>A0A075ML62</accession>
<feature type="transmembrane region" description="Helical" evidence="2">
    <location>
        <begin position="13"/>
        <end position="33"/>
    </location>
</feature>
<dbReference type="OrthoDB" id="11435at2157"/>
<keyword evidence="2" id="KW-0472">Membrane</keyword>
<dbReference type="AlphaFoldDB" id="A0A075ML62"/>
<evidence type="ECO:0000313" key="4">
    <source>
        <dbReference type="Proteomes" id="UP000028194"/>
    </source>
</evidence>
<evidence type="ECO:0008006" key="5">
    <source>
        <dbReference type="Google" id="ProtNLM"/>
    </source>
</evidence>
<feature type="region of interest" description="Disordered" evidence="1">
    <location>
        <begin position="98"/>
        <end position="125"/>
    </location>
</feature>
<proteinExistence type="predicted"/>
<dbReference type="eggNOG" id="arCOG08041">
    <property type="taxonomic scope" value="Archaea"/>
</dbReference>
<name>A0A075ML62_9ARCH</name>
<dbReference type="InterPro" id="IPR036390">
    <property type="entry name" value="WH_DNA-bd_sf"/>
</dbReference>
<evidence type="ECO:0000256" key="2">
    <source>
        <dbReference type="SAM" id="Phobius"/>
    </source>
</evidence>
<dbReference type="RefSeq" id="WP_148699220.1">
    <property type="nucleotide sequence ID" value="NZ_CP007174.1"/>
</dbReference>
<dbReference type="HOGENOM" id="CLU_1357861_0_0_2"/>
<evidence type="ECO:0000256" key="1">
    <source>
        <dbReference type="SAM" id="MobiDB-lite"/>
    </source>
</evidence>
<dbReference type="EMBL" id="CP007174">
    <property type="protein sequence ID" value="AIF82166.1"/>
    <property type="molecule type" value="Genomic_DNA"/>
</dbReference>
<reference evidence="3 4" key="1">
    <citation type="journal article" date="2014" name="PLoS ONE">
        <title>Genome Sequence of Candidatus Nitrososphaera evergladensis from Group I.1b Enriched from Everglades Soil Reveals Novel Genomic Features of the Ammonia-Oxidizing Archaea.</title>
        <authorList>
            <person name="Zhalnina K.V."/>
            <person name="Dias R."/>
            <person name="Leonard M.T."/>
            <person name="Dorr de Quadros P."/>
            <person name="Camargo F.A."/>
            <person name="Drew J.C."/>
            <person name="Farmerie W.G."/>
            <person name="Daroub S.H."/>
            <person name="Triplett E.W."/>
        </authorList>
    </citation>
    <scope>NUCLEOTIDE SEQUENCE [LARGE SCALE GENOMIC DNA]</scope>
    <source>
        <strain evidence="3 4">SR1</strain>
    </source>
</reference>
<dbReference type="SUPFAM" id="SSF46785">
    <property type="entry name" value="Winged helix' DNA-binding domain"/>
    <property type="match status" value="1"/>
</dbReference>
<keyword evidence="4" id="KW-1185">Reference proteome</keyword>
<dbReference type="GeneID" id="41596030"/>